<reference evidence="1" key="1">
    <citation type="submission" date="2024-12" db="EMBL/GenBank/DDBJ databases">
        <title>Comparative genomics and development of molecular markers within Purpureocillium lilacinum and among Purpureocillium species.</title>
        <authorList>
            <person name="Yeh Z.-Y."/>
            <person name="Ni N.-T."/>
            <person name="Lo P.-H."/>
            <person name="Mushyakhwo K."/>
            <person name="Lin C.-F."/>
            <person name="Nai Y.-S."/>
        </authorList>
    </citation>
    <scope>NUCLEOTIDE SEQUENCE</scope>
    <source>
        <strain evidence="1">NCHU-NPUST-175</strain>
    </source>
</reference>
<sequence>MPAADHLRAHLVQLPTCDVHTTAASTRRIDLHEMDALPQPAHRPGSKRNRSRQLCGGHRHMLESSARMERHPLTILHCNSSFTPPLNTTTGIIPGASDVEANILAAKSLSHHQPPRALCSTHRAGQELGRRGGPVSAKPVRLTPSRRLSDRHWRAPSPAPSITCWPHPSSAPTRPPSCMGVNLGSSPRRQPRPTYMLLREAMPRCRRLVRSCTYRECSLCALLSLARFCPDAVPSTPTPTAASIGRHFGQMMPSGDFGEPPWLV</sequence>
<evidence type="ECO:0000313" key="2">
    <source>
        <dbReference type="Proteomes" id="UP001638806"/>
    </source>
</evidence>
<keyword evidence="2" id="KW-1185">Reference proteome</keyword>
<proteinExistence type="predicted"/>
<dbReference type="Proteomes" id="UP001638806">
    <property type="component" value="Unassembled WGS sequence"/>
</dbReference>
<dbReference type="EMBL" id="JBGNUJ010000002">
    <property type="protein sequence ID" value="KAL3964967.1"/>
    <property type="molecule type" value="Genomic_DNA"/>
</dbReference>
<comment type="caution">
    <text evidence="1">The sequence shown here is derived from an EMBL/GenBank/DDBJ whole genome shotgun (WGS) entry which is preliminary data.</text>
</comment>
<accession>A0ACC4E9V4</accession>
<evidence type="ECO:0000313" key="1">
    <source>
        <dbReference type="EMBL" id="KAL3964967.1"/>
    </source>
</evidence>
<protein>
    <submittedName>
        <fullName evidence="1">Uncharacterized protein</fullName>
    </submittedName>
</protein>
<name>A0ACC4E9V4_PURLI</name>
<organism evidence="1 2">
    <name type="scientific">Purpureocillium lilacinum</name>
    <name type="common">Paecilomyces lilacinus</name>
    <dbReference type="NCBI Taxonomy" id="33203"/>
    <lineage>
        <taxon>Eukaryota</taxon>
        <taxon>Fungi</taxon>
        <taxon>Dikarya</taxon>
        <taxon>Ascomycota</taxon>
        <taxon>Pezizomycotina</taxon>
        <taxon>Sordariomycetes</taxon>
        <taxon>Hypocreomycetidae</taxon>
        <taxon>Hypocreales</taxon>
        <taxon>Ophiocordycipitaceae</taxon>
        <taxon>Purpureocillium</taxon>
    </lineage>
</organism>
<gene>
    <name evidence="1" type="ORF">ACCO45_001971</name>
</gene>